<proteinExistence type="predicted"/>
<feature type="region of interest" description="Disordered" evidence="1">
    <location>
        <begin position="545"/>
        <end position="571"/>
    </location>
</feature>
<protein>
    <submittedName>
        <fullName evidence="4">SICA antigen</fullName>
    </submittedName>
</protein>
<feature type="region of interest" description="Disordered" evidence="1">
    <location>
        <begin position="340"/>
        <end position="471"/>
    </location>
</feature>
<evidence type="ECO:0000313" key="4">
    <source>
        <dbReference type="EMBL" id="ANQ06090.1"/>
    </source>
</evidence>
<dbReference type="AlphaFoldDB" id="A0A1B1DTI8"/>
<feature type="compositionally biased region" description="Basic and acidic residues" evidence="1">
    <location>
        <begin position="670"/>
        <end position="692"/>
    </location>
</feature>
<name>A0A1B1DTI8_9APIC</name>
<evidence type="ECO:0000256" key="1">
    <source>
        <dbReference type="SAM" id="MobiDB-lite"/>
    </source>
</evidence>
<feature type="compositionally biased region" description="Polar residues" evidence="1">
    <location>
        <begin position="216"/>
        <end position="229"/>
    </location>
</feature>
<evidence type="ECO:0000313" key="5">
    <source>
        <dbReference type="Proteomes" id="UP000092716"/>
    </source>
</evidence>
<keyword evidence="2" id="KW-0472">Membrane</keyword>
<accession>A0A1B1DTI8</accession>
<sequence>MYAVCDNFGEIYGFREDEINSYFCKILIRNLSLITMDNSIMGGVSKGRIRRNMDKSVLCDLLNIWLSYYDMRNEHTDLDIMYAFLAVENLETLYEDGQYGKCEYKNGYRVLGGSRDNSFFEVYDWLIHEGLVGKIDELGKSDSCHINESKEHRDSEILGIIIGQMGEDMREKVEKIMSERNSTREEIKVHEKELEMGAEDGPPHLLSNDNEKEGFGQSQKGEGTPGNQETSPNQQAPPPPTPPSARATPGHETVVKSAPLPGSVLPPAADSSGKATGGEKSATSPDKELQDTDDLDILLPLDDTFTGCHGSRCGELEDDDLSVGTFSSTGVAATVTTTEIASTTSGPGDHSATTTNQNPGEAKGPDSTPSTQDPERSKAGSGSQVPTETKIEKTDEPGDTHEAGPAGPSGNVEGEGKQPGVTVTRTTDSGLGAGPNTPGLSPGGKTIQSSSISGGGQGGQTIPKTPEAIPFVNKMDNPSQLLTPYLPTIPVLMGISITTYLLWKYFALPRKRKRHRRAHQVSGPPSLGEQLLAHVDDQTDGPHAYTLVKKRRQPRSAPTRTKRSKKQSIGRPVVGRRTIIDIHLEVLNECQKGDLHLTKEDFFEILVQEFMGSNFIEEEKVPKENVPKRSVTKEDIPVGGVPKEQDPSSGFRVFQRKRFHVSDSGFKEEDFVPKEGVPKEEVPEEGVPKEGVPEEGVPEEQVQCSDSRFRDENFVLKEQVPSSDSGF</sequence>
<keyword evidence="2" id="KW-0812">Transmembrane</keyword>
<keyword evidence="5" id="KW-1185">Reference proteome</keyword>
<feature type="region of interest" description="Disordered" evidence="1">
    <location>
        <begin position="194"/>
        <end position="293"/>
    </location>
</feature>
<feature type="compositionally biased region" description="Low complexity" evidence="1">
    <location>
        <begin position="443"/>
        <end position="452"/>
    </location>
</feature>
<dbReference type="Pfam" id="PF12879">
    <property type="entry name" value="SICA_C"/>
    <property type="match status" value="1"/>
</dbReference>
<dbReference type="EMBL" id="CP016241">
    <property type="protein sequence ID" value="ANQ06090.1"/>
    <property type="molecule type" value="Genomic_DNA"/>
</dbReference>
<dbReference type="RefSeq" id="XP_019912785.1">
    <property type="nucleotide sequence ID" value="XM_020057320.1"/>
</dbReference>
<feature type="compositionally biased region" description="Basic and acidic residues" evidence="1">
    <location>
        <begin position="389"/>
        <end position="402"/>
    </location>
</feature>
<feature type="region of interest" description="Disordered" evidence="1">
    <location>
        <begin position="670"/>
        <end position="705"/>
    </location>
</feature>
<feature type="transmembrane region" description="Helical" evidence="2">
    <location>
        <begin position="485"/>
        <end position="507"/>
    </location>
</feature>
<feature type="domain" description="Schizont-infected cell agglutination C-terminal" evidence="3">
    <location>
        <begin position="504"/>
        <end position="643"/>
    </location>
</feature>
<gene>
    <name evidence="4" type="ORF">PCOAH_00005050</name>
</gene>
<evidence type="ECO:0000256" key="2">
    <source>
        <dbReference type="SAM" id="Phobius"/>
    </source>
</evidence>
<dbReference type="OrthoDB" id="376328at2759"/>
<evidence type="ECO:0000259" key="3">
    <source>
        <dbReference type="Pfam" id="PF12879"/>
    </source>
</evidence>
<feature type="compositionally biased region" description="Basic residues" evidence="1">
    <location>
        <begin position="548"/>
        <end position="568"/>
    </location>
</feature>
<dbReference type="InterPro" id="IPR024288">
    <property type="entry name" value="SICA_C"/>
</dbReference>
<dbReference type="VEuPathDB" id="PlasmoDB:PCOAH_00005050"/>
<organism evidence="4 5">
    <name type="scientific">Plasmodium coatneyi</name>
    <dbReference type="NCBI Taxonomy" id="208452"/>
    <lineage>
        <taxon>Eukaryota</taxon>
        <taxon>Sar</taxon>
        <taxon>Alveolata</taxon>
        <taxon>Apicomplexa</taxon>
        <taxon>Aconoidasida</taxon>
        <taxon>Haemosporida</taxon>
        <taxon>Plasmodiidae</taxon>
        <taxon>Plasmodium</taxon>
    </lineage>
</organism>
<dbReference type="Proteomes" id="UP000092716">
    <property type="component" value="Chromosome 3"/>
</dbReference>
<keyword evidence="2" id="KW-1133">Transmembrane helix</keyword>
<dbReference type="GeneID" id="30907228"/>
<dbReference type="KEGG" id="pcot:PCOAH_00005050"/>
<reference evidence="5" key="1">
    <citation type="submission" date="2016-06" db="EMBL/GenBank/DDBJ databases">
        <title>First high quality genome sequence of Plasmodium coatneyi using continuous long reads from single molecule, real-time sequencing.</title>
        <authorList>
            <person name="Chien J.-T."/>
            <person name="Pakala S.B."/>
            <person name="Geraldo J.A."/>
            <person name="Lapp S.A."/>
            <person name="Barnwell J.W."/>
            <person name="Kissinger J.C."/>
            <person name="Galinski M.R."/>
            <person name="Humphrey J.C."/>
        </authorList>
    </citation>
    <scope>NUCLEOTIDE SEQUENCE [LARGE SCALE GENOMIC DNA]</scope>
    <source>
        <strain evidence="5">Hackeri</strain>
    </source>
</reference>